<keyword evidence="5" id="KW-0809">Transit peptide</keyword>
<reference evidence="10 11" key="1">
    <citation type="submission" date="2018-11" db="EMBL/GenBank/DDBJ databases">
        <title>Genome sequence of Saitozyma podzolica DSM 27192.</title>
        <authorList>
            <person name="Aliyu H."/>
            <person name="Gorte O."/>
            <person name="Ochsenreither K."/>
        </authorList>
    </citation>
    <scope>NUCLEOTIDE SEQUENCE [LARGE SCALE GENOMIC DNA]</scope>
    <source>
        <strain evidence="10 11">DSM 27192</strain>
    </source>
</reference>
<protein>
    <recommendedName>
        <fullName evidence="4">Mitochondrial zinc maintenance protein 1, mitochondrial</fullName>
    </recommendedName>
</protein>
<feature type="region of interest" description="Disordered" evidence="9">
    <location>
        <begin position="130"/>
        <end position="164"/>
    </location>
</feature>
<dbReference type="Proteomes" id="UP000279259">
    <property type="component" value="Unassembled WGS sequence"/>
</dbReference>
<organism evidence="10 11">
    <name type="scientific">Saitozyma podzolica</name>
    <dbReference type="NCBI Taxonomy" id="1890683"/>
    <lineage>
        <taxon>Eukaryota</taxon>
        <taxon>Fungi</taxon>
        <taxon>Dikarya</taxon>
        <taxon>Basidiomycota</taxon>
        <taxon>Agaricomycotina</taxon>
        <taxon>Tremellomycetes</taxon>
        <taxon>Tremellales</taxon>
        <taxon>Trimorphomycetaceae</taxon>
        <taxon>Saitozyma</taxon>
    </lineage>
</organism>
<dbReference type="InterPro" id="IPR050435">
    <property type="entry name" value="MZM1/LYRM7"/>
</dbReference>
<feature type="compositionally biased region" description="Low complexity" evidence="9">
    <location>
        <begin position="46"/>
        <end position="83"/>
    </location>
</feature>
<dbReference type="AlphaFoldDB" id="A0A427YE14"/>
<evidence type="ECO:0000256" key="8">
    <source>
        <dbReference type="ARBA" id="ARBA00025268"/>
    </source>
</evidence>
<dbReference type="GO" id="GO:0044183">
    <property type="term" value="F:protein folding chaperone"/>
    <property type="evidence" value="ECO:0007669"/>
    <property type="project" value="TreeGrafter"/>
</dbReference>
<dbReference type="InterPro" id="IPR045298">
    <property type="entry name" value="Complex1_LYR_LYRM7"/>
</dbReference>
<accession>A0A427YE14</accession>
<evidence type="ECO:0000256" key="5">
    <source>
        <dbReference type="ARBA" id="ARBA00022946"/>
    </source>
</evidence>
<evidence type="ECO:0000256" key="9">
    <source>
        <dbReference type="SAM" id="MobiDB-lite"/>
    </source>
</evidence>
<feature type="region of interest" description="Disordered" evidence="9">
    <location>
        <begin position="39"/>
        <end position="92"/>
    </location>
</feature>
<evidence type="ECO:0000256" key="3">
    <source>
        <dbReference type="ARBA" id="ARBA00011589"/>
    </source>
</evidence>
<keyword evidence="7" id="KW-0143">Chaperone</keyword>
<evidence type="ECO:0000256" key="2">
    <source>
        <dbReference type="ARBA" id="ARBA00009949"/>
    </source>
</evidence>
<comment type="subcellular location">
    <subcellularLocation>
        <location evidence="1">Mitochondrion matrix</location>
    </subcellularLocation>
</comment>
<dbReference type="PANTHER" id="PTHR46749">
    <property type="entry name" value="COMPLEX III ASSEMBLY FACTOR LYRM7"/>
    <property type="match status" value="1"/>
</dbReference>
<dbReference type="GO" id="GO:0005759">
    <property type="term" value="C:mitochondrial matrix"/>
    <property type="evidence" value="ECO:0007669"/>
    <property type="project" value="UniProtKB-SubCell"/>
</dbReference>
<evidence type="ECO:0000313" key="10">
    <source>
        <dbReference type="EMBL" id="RSH89336.1"/>
    </source>
</evidence>
<dbReference type="EMBL" id="RSCD01000014">
    <property type="protein sequence ID" value="RSH89336.1"/>
    <property type="molecule type" value="Genomic_DNA"/>
</dbReference>
<proteinExistence type="inferred from homology"/>
<comment type="caution">
    <text evidence="10">The sequence shown here is derived from an EMBL/GenBank/DDBJ whole genome shotgun (WGS) entry which is preliminary data.</text>
</comment>
<evidence type="ECO:0000256" key="4">
    <source>
        <dbReference type="ARBA" id="ARBA00015108"/>
    </source>
</evidence>
<dbReference type="OrthoDB" id="277888at2759"/>
<dbReference type="PANTHER" id="PTHR46749:SF1">
    <property type="entry name" value="COMPLEX III ASSEMBLY FACTOR LYRM7"/>
    <property type="match status" value="1"/>
</dbReference>
<comment type="similarity">
    <text evidence="2">Belongs to the complex I LYR family. MZM1 subfamily.</text>
</comment>
<comment type="subunit">
    <text evidence="3">Interacts with RIP1.</text>
</comment>
<evidence type="ECO:0000313" key="11">
    <source>
        <dbReference type="Proteomes" id="UP000279259"/>
    </source>
</evidence>
<dbReference type="GO" id="GO:0034551">
    <property type="term" value="P:mitochondrial respiratory chain complex III assembly"/>
    <property type="evidence" value="ECO:0007669"/>
    <property type="project" value="InterPro"/>
</dbReference>
<gene>
    <name evidence="10" type="ORF">EHS25_002448</name>
</gene>
<comment type="function">
    <text evidence="8">Assembly factor required for Rieske Fe-S protein RIP1 incorporation into the cytochrome b-c1 (CIII) complex. Functions as a chaperone, binding to this subunit within the mitochondrial matrix and stabilizing it prior to its translocation and insertion into the late CIII dimeric intermediate within the mitochondrial inner membrane. Modulates the mitochondrial matrix zinc pool.</text>
</comment>
<evidence type="ECO:0000256" key="6">
    <source>
        <dbReference type="ARBA" id="ARBA00023128"/>
    </source>
</evidence>
<name>A0A427YE14_9TREE</name>
<keyword evidence="11" id="KW-1185">Reference proteome</keyword>
<dbReference type="STRING" id="1890683.A0A427YE14"/>
<evidence type="ECO:0000256" key="7">
    <source>
        <dbReference type="ARBA" id="ARBA00023186"/>
    </source>
</evidence>
<dbReference type="CDD" id="cd20267">
    <property type="entry name" value="Complex1_LYR_LYRM7"/>
    <property type="match status" value="1"/>
</dbReference>
<keyword evidence="6" id="KW-0496">Mitochondrion</keyword>
<sequence length="164" mass="17641">MSGIPASLRPAARSAYREVLRAARVTFQGDAPRRLALTHAVRQTFSSPTLTPPSQSQPSASASSSTPPRSAPGPAGSTAAADPAPSPEELAKRIEEWREVAVFLRRNVVQGVKDEEGAYRLRVTEHTELGDNASIRDASALPVTPFPNRNRNRRRKSSDESAAS</sequence>
<evidence type="ECO:0000256" key="1">
    <source>
        <dbReference type="ARBA" id="ARBA00004305"/>
    </source>
</evidence>